<feature type="domain" description="DUF7730" evidence="2">
    <location>
        <begin position="19"/>
        <end position="152"/>
    </location>
</feature>
<dbReference type="Proteomes" id="UP000622797">
    <property type="component" value="Unassembled WGS sequence"/>
</dbReference>
<comment type="caution">
    <text evidence="3">The sequence shown here is derived from an EMBL/GenBank/DDBJ whole genome shotgun (WGS) entry which is preliminary data.</text>
</comment>
<proteinExistence type="predicted"/>
<dbReference type="PANTHER" id="PTHR38790">
    <property type="entry name" value="2EXR DOMAIN-CONTAINING PROTEIN-RELATED"/>
    <property type="match status" value="1"/>
</dbReference>
<accession>A0A8H4U820</accession>
<reference evidence="3" key="1">
    <citation type="journal article" date="2020" name="BMC Genomics">
        <title>Correction to: Identification and distribution of gene clusters required for synthesis of sphingolipid metabolism inhibitors in diverse species of the filamentous fungus Fusarium.</title>
        <authorList>
            <person name="Kim H.S."/>
            <person name="Lohmar J.M."/>
            <person name="Busman M."/>
            <person name="Brown D.W."/>
            <person name="Naumann T.A."/>
            <person name="Divon H.H."/>
            <person name="Lysoe E."/>
            <person name="Uhlig S."/>
            <person name="Proctor R.H."/>
        </authorList>
    </citation>
    <scope>NUCLEOTIDE SEQUENCE</scope>
    <source>
        <strain evidence="3">NRRL 20472</strain>
    </source>
</reference>
<dbReference type="PANTHER" id="PTHR38790:SF4">
    <property type="entry name" value="2EXR DOMAIN-CONTAINING PROTEIN"/>
    <property type="match status" value="1"/>
</dbReference>
<dbReference type="Pfam" id="PF24864">
    <property type="entry name" value="DUF7730"/>
    <property type="match status" value="1"/>
</dbReference>
<dbReference type="InterPro" id="IPR056632">
    <property type="entry name" value="DUF7730"/>
</dbReference>
<reference evidence="3" key="2">
    <citation type="submission" date="2020-05" db="EMBL/GenBank/DDBJ databases">
        <authorList>
            <person name="Kim H.-S."/>
            <person name="Proctor R.H."/>
            <person name="Brown D.W."/>
        </authorList>
    </citation>
    <scope>NUCLEOTIDE SEQUENCE</scope>
    <source>
        <strain evidence="3">NRRL 20472</strain>
    </source>
</reference>
<evidence type="ECO:0000259" key="2">
    <source>
        <dbReference type="Pfam" id="PF24864"/>
    </source>
</evidence>
<dbReference type="EMBL" id="JABEXW010000092">
    <property type="protein sequence ID" value="KAF4971505.1"/>
    <property type="molecule type" value="Genomic_DNA"/>
</dbReference>
<feature type="compositionally biased region" description="Acidic residues" evidence="1">
    <location>
        <begin position="246"/>
        <end position="272"/>
    </location>
</feature>
<sequence>MSCSALPTQAKPSTLERSKQLQSPLFRLPAEVRIMIYLALLGGRLLLIQMPKVSLFWLQGHESNPKFTKWGHFTCLEDPEKTSQYVLGVGDGSDQVCLALLQTCQRVRDEGIELLYSSNVFLFDRPKVFYQFYRRFAALQPYASIEIRLNLYLTQYVIHDVLALQRSFKKLSCRPGNTRMRFRVNKYEQRRNVQSFCHFVGRLFGNTDVQVDIFLSPNMREAFKPIFRKCDGITVRRLLDFCEEEEEEEEERVTGSETEESEAGQDSEDAWDEGSMFDSEDAWDESSMFDSKEAWDEARVFGDLE</sequence>
<feature type="region of interest" description="Disordered" evidence="1">
    <location>
        <begin position="246"/>
        <end position="290"/>
    </location>
</feature>
<evidence type="ECO:0000313" key="4">
    <source>
        <dbReference type="Proteomes" id="UP000622797"/>
    </source>
</evidence>
<dbReference type="OrthoDB" id="4757095at2759"/>
<evidence type="ECO:0000256" key="1">
    <source>
        <dbReference type="SAM" id="MobiDB-lite"/>
    </source>
</evidence>
<name>A0A8H4U820_9HYPO</name>
<gene>
    <name evidence="3" type="ORF">FSARC_1665</name>
</gene>
<keyword evidence="4" id="KW-1185">Reference proteome</keyword>
<protein>
    <recommendedName>
        <fullName evidence="2">DUF7730 domain-containing protein</fullName>
    </recommendedName>
</protein>
<evidence type="ECO:0000313" key="3">
    <source>
        <dbReference type="EMBL" id="KAF4971505.1"/>
    </source>
</evidence>
<dbReference type="AlphaFoldDB" id="A0A8H4U820"/>
<organism evidence="3 4">
    <name type="scientific">Fusarium sarcochroum</name>
    <dbReference type="NCBI Taxonomy" id="1208366"/>
    <lineage>
        <taxon>Eukaryota</taxon>
        <taxon>Fungi</taxon>
        <taxon>Dikarya</taxon>
        <taxon>Ascomycota</taxon>
        <taxon>Pezizomycotina</taxon>
        <taxon>Sordariomycetes</taxon>
        <taxon>Hypocreomycetidae</taxon>
        <taxon>Hypocreales</taxon>
        <taxon>Nectriaceae</taxon>
        <taxon>Fusarium</taxon>
        <taxon>Fusarium lateritium species complex</taxon>
    </lineage>
</organism>